<dbReference type="GO" id="GO:0015385">
    <property type="term" value="F:sodium:proton antiporter activity"/>
    <property type="evidence" value="ECO:0007669"/>
    <property type="project" value="TreeGrafter"/>
</dbReference>
<keyword evidence="3" id="KW-1185">Reference proteome</keyword>
<keyword evidence="1" id="KW-1133">Transmembrane helix</keyword>
<name>A0A2R4XLF3_9BURK</name>
<feature type="transmembrane region" description="Helical" evidence="1">
    <location>
        <begin position="6"/>
        <end position="28"/>
    </location>
</feature>
<dbReference type="EMBL" id="CP028901">
    <property type="protein sequence ID" value="AWB34613.1"/>
    <property type="molecule type" value="Genomic_DNA"/>
</dbReference>
<dbReference type="InterPro" id="IPR005133">
    <property type="entry name" value="PhaG_MnhG_YufB"/>
</dbReference>
<dbReference type="PANTHER" id="PTHR34703">
    <property type="entry name" value="ANTIPORTER SUBUNIT MNHG2-RELATED"/>
    <property type="match status" value="1"/>
</dbReference>
<keyword evidence="1" id="KW-0812">Transmembrane</keyword>
<dbReference type="KEGG" id="boz:DBV39_13830"/>
<dbReference type="OrthoDB" id="9813804at2"/>
<organism evidence="2 3">
    <name type="scientific">Orrella marina</name>
    <dbReference type="NCBI Taxonomy" id="2163011"/>
    <lineage>
        <taxon>Bacteria</taxon>
        <taxon>Pseudomonadati</taxon>
        <taxon>Pseudomonadota</taxon>
        <taxon>Betaproteobacteria</taxon>
        <taxon>Burkholderiales</taxon>
        <taxon>Alcaligenaceae</taxon>
        <taxon>Orrella</taxon>
    </lineage>
</organism>
<reference evidence="2 3" key="1">
    <citation type="submission" date="2018-04" db="EMBL/GenBank/DDBJ databases">
        <title>Bordetella sp. HZ20 isolated from seawater.</title>
        <authorList>
            <person name="Sun C."/>
        </authorList>
    </citation>
    <scope>NUCLEOTIDE SEQUENCE [LARGE SCALE GENOMIC DNA]</scope>
    <source>
        <strain evidence="2 3">HZ20</strain>
    </source>
</reference>
<dbReference type="Pfam" id="PF03334">
    <property type="entry name" value="PhaG_MnhG_YufB"/>
    <property type="match status" value="1"/>
</dbReference>
<dbReference type="Proteomes" id="UP000244571">
    <property type="component" value="Chromosome"/>
</dbReference>
<evidence type="ECO:0000313" key="3">
    <source>
        <dbReference type="Proteomes" id="UP000244571"/>
    </source>
</evidence>
<dbReference type="NCBIfam" id="TIGR01300">
    <property type="entry name" value="CPA3_mnhG_phaG"/>
    <property type="match status" value="1"/>
</dbReference>
<keyword evidence="1" id="KW-0472">Membrane</keyword>
<dbReference type="AlphaFoldDB" id="A0A2R4XLF3"/>
<protein>
    <submittedName>
        <fullName evidence="2">Sodium:proton antiporter</fullName>
    </submittedName>
</protein>
<evidence type="ECO:0000313" key="2">
    <source>
        <dbReference type="EMBL" id="AWB34613.1"/>
    </source>
</evidence>
<evidence type="ECO:0000256" key="1">
    <source>
        <dbReference type="SAM" id="Phobius"/>
    </source>
</evidence>
<dbReference type="PANTHER" id="PTHR34703:SF1">
    <property type="entry name" value="ANTIPORTER SUBUNIT MNHG2-RELATED"/>
    <property type="match status" value="1"/>
</dbReference>
<feature type="transmembrane region" description="Helical" evidence="1">
    <location>
        <begin position="66"/>
        <end position="89"/>
    </location>
</feature>
<proteinExistence type="predicted"/>
<dbReference type="RefSeq" id="WP_108622029.1">
    <property type="nucleotide sequence ID" value="NZ_CP028901.1"/>
</dbReference>
<accession>A0A2R4XLF3</accession>
<gene>
    <name evidence="2" type="ORF">DBV39_13830</name>
</gene>
<sequence>MILGLISDAMLATGAAFVVIGAFGVIRMPDLYTRMHASSVTETLGMLLVMVGLLLTQGWSLATFKLFAIAVFLLFTAPVASYAMANAALISGVKPKLAHENDQETLP</sequence>
<feature type="transmembrane region" description="Helical" evidence="1">
    <location>
        <begin position="40"/>
        <end position="60"/>
    </location>
</feature>